<dbReference type="RefSeq" id="WP_006883974.1">
    <property type="nucleotide sequence ID" value="NZ_AOIU01000028.1"/>
</dbReference>
<dbReference type="EMBL" id="AOIU01000028">
    <property type="protein sequence ID" value="ELZ24859.1"/>
    <property type="molecule type" value="Genomic_DNA"/>
</dbReference>
<accession>M0CSK7</accession>
<feature type="domain" description="Methyltransferase type 11" evidence="1">
    <location>
        <begin position="49"/>
        <end position="139"/>
    </location>
</feature>
<evidence type="ECO:0000259" key="1">
    <source>
        <dbReference type="Pfam" id="PF08241"/>
    </source>
</evidence>
<gene>
    <name evidence="2" type="ORF">C475_11500</name>
</gene>
<evidence type="ECO:0000313" key="2">
    <source>
        <dbReference type="EMBL" id="ELZ24859.1"/>
    </source>
</evidence>
<protein>
    <submittedName>
        <fullName evidence="2">Methyltransferase type 11</fullName>
    </submittedName>
</protein>
<dbReference type="InterPro" id="IPR013216">
    <property type="entry name" value="Methyltransf_11"/>
</dbReference>
<dbReference type="Gene3D" id="3.40.50.150">
    <property type="entry name" value="Vaccinia Virus protein VP39"/>
    <property type="match status" value="1"/>
</dbReference>
<keyword evidence="2" id="KW-0808">Transferase</keyword>
<dbReference type="eggNOG" id="arCOG06507">
    <property type="taxonomic scope" value="Archaea"/>
</dbReference>
<dbReference type="OrthoDB" id="6243at2157"/>
<dbReference type="AlphaFoldDB" id="M0CSK7"/>
<dbReference type="Pfam" id="PF08241">
    <property type="entry name" value="Methyltransf_11"/>
    <property type="match status" value="1"/>
</dbReference>
<evidence type="ECO:0000313" key="3">
    <source>
        <dbReference type="Proteomes" id="UP000011626"/>
    </source>
</evidence>
<sequence length="209" mass="23720">MDSHDVRREWAERSGEYSPAYYAHYGPDETSESVRAILDSRVGRDASVLELGCSSGRHLAHLFEGGFADLHGVELNPDAFDVMADQYPDLWESGTFYADAIEDVVGDFDDDAFDAVYSVETLQHVHPDAEWVFDEIARITGDALVTAEIEDAAADAERVERDDDPDVNFVRDEFPLYYRDWGEIFGDLGFEQVEHRTVKRDTVRAFRAR</sequence>
<keyword evidence="3" id="KW-1185">Reference proteome</keyword>
<dbReference type="STRING" id="797114.C475_11500"/>
<organism evidence="2 3">
    <name type="scientific">Halosimplex carlsbadense 2-9-1</name>
    <dbReference type="NCBI Taxonomy" id="797114"/>
    <lineage>
        <taxon>Archaea</taxon>
        <taxon>Methanobacteriati</taxon>
        <taxon>Methanobacteriota</taxon>
        <taxon>Stenosarchaea group</taxon>
        <taxon>Halobacteria</taxon>
        <taxon>Halobacteriales</taxon>
        <taxon>Haloarculaceae</taxon>
        <taxon>Halosimplex</taxon>
    </lineage>
</organism>
<dbReference type="InterPro" id="IPR029063">
    <property type="entry name" value="SAM-dependent_MTases_sf"/>
</dbReference>
<dbReference type="PATRIC" id="fig|797114.5.peg.2340"/>
<reference evidence="2 3" key="1">
    <citation type="journal article" date="2014" name="PLoS Genet.">
        <title>Phylogenetically driven sequencing of extremely halophilic archaea reveals strategies for static and dynamic osmo-response.</title>
        <authorList>
            <person name="Becker E.A."/>
            <person name="Seitzer P.M."/>
            <person name="Tritt A."/>
            <person name="Larsen D."/>
            <person name="Krusor M."/>
            <person name="Yao A.I."/>
            <person name="Wu D."/>
            <person name="Madern D."/>
            <person name="Eisen J.A."/>
            <person name="Darling A.E."/>
            <person name="Facciotti M.T."/>
        </authorList>
    </citation>
    <scope>NUCLEOTIDE SEQUENCE [LARGE SCALE GENOMIC DNA]</scope>
    <source>
        <strain evidence="2 3">2-9-1</strain>
    </source>
</reference>
<proteinExistence type="predicted"/>
<dbReference type="CDD" id="cd02440">
    <property type="entry name" value="AdoMet_MTases"/>
    <property type="match status" value="1"/>
</dbReference>
<name>M0CSK7_9EURY</name>
<dbReference type="SUPFAM" id="SSF53335">
    <property type="entry name" value="S-adenosyl-L-methionine-dependent methyltransferases"/>
    <property type="match status" value="1"/>
</dbReference>
<keyword evidence="2" id="KW-0489">Methyltransferase</keyword>
<dbReference type="Proteomes" id="UP000011626">
    <property type="component" value="Unassembled WGS sequence"/>
</dbReference>
<dbReference type="GO" id="GO:0032259">
    <property type="term" value="P:methylation"/>
    <property type="evidence" value="ECO:0007669"/>
    <property type="project" value="UniProtKB-KW"/>
</dbReference>
<dbReference type="GO" id="GO:0008757">
    <property type="term" value="F:S-adenosylmethionine-dependent methyltransferase activity"/>
    <property type="evidence" value="ECO:0007669"/>
    <property type="project" value="InterPro"/>
</dbReference>
<comment type="caution">
    <text evidence="2">The sequence shown here is derived from an EMBL/GenBank/DDBJ whole genome shotgun (WGS) entry which is preliminary data.</text>
</comment>